<evidence type="ECO:0000313" key="2">
    <source>
        <dbReference type="Proteomes" id="UP001239462"/>
    </source>
</evidence>
<proteinExistence type="predicted"/>
<keyword evidence="2" id="KW-1185">Reference proteome</keyword>
<dbReference type="RefSeq" id="WP_289162365.1">
    <property type="nucleotide sequence ID" value="NZ_JASZZN010000003.1"/>
</dbReference>
<dbReference type="EMBL" id="JASZZN010000003">
    <property type="protein sequence ID" value="MDM4014685.1"/>
    <property type="molecule type" value="Genomic_DNA"/>
</dbReference>
<reference evidence="1 2" key="1">
    <citation type="submission" date="2023-06" db="EMBL/GenBank/DDBJ databases">
        <title>Roseiconus lacunae JC819 isolated from Gulf of Mannar region, Tamil Nadu.</title>
        <authorList>
            <person name="Pk S."/>
            <person name="Ch S."/>
            <person name="Ch V.R."/>
        </authorList>
    </citation>
    <scope>NUCLEOTIDE SEQUENCE [LARGE SCALE GENOMIC DNA]</scope>
    <source>
        <strain evidence="1 2">JC819</strain>
    </source>
</reference>
<sequence length="80" mass="9292">MNDEPDQEPEAELAWPMTFAQRKAIVSQISDIITNGETQRIRLAGVRIVMQMEELNMKFEEGRNRRLLDAIRKLDSETES</sequence>
<name>A0ABT7PDV2_9BACT</name>
<accession>A0ABT7PDV2</accession>
<dbReference type="Proteomes" id="UP001239462">
    <property type="component" value="Unassembled WGS sequence"/>
</dbReference>
<protein>
    <submittedName>
        <fullName evidence="1">Uncharacterized protein</fullName>
    </submittedName>
</protein>
<gene>
    <name evidence="1" type="ORF">QTN89_04525</name>
</gene>
<organism evidence="1 2">
    <name type="scientific">Roseiconus lacunae</name>
    <dbReference type="NCBI Taxonomy" id="2605694"/>
    <lineage>
        <taxon>Bacteria</taxon>
        <taxon>Pseudomonadati</taxon>
        <taxon>Planctomycetota</taxon>
        <taxon>Planctomycetia</taxon>
        <taxon>Pirellulales</taxon>
        <taxon>Pirellulaceae</taxon>
        <taxon>Roseiconus</taxon>
    </lineage>
</organism>
<evidence type="ECO:0000313" key="1">
    <source>
        <dbReference type="EMBL" id="MDM4014685.1"/>
    </source>
</evidence>
<comment type="caution">
    <text evidence="1">The sequence shown here is derived from an EMBL/GenBank/DDBJ whole genome shotgun (WGS) entry which is preliminary data.</text>
</comment>